<gene>
    <name evidence="1" type="ORF">LPLAT_LOCUS2742</name>
</gene>
<organism evidence="1 2">
    <name type="scientific">Lasius platythorax</name>
    <dbReference type="NCBI Taxonomy" id="488582"/>
    <lineage>
        <taxon>Eukaryota</taxon>
        <taxon>Metazoa</taxon>
        <taxon>Ecdysozoa</taxon>
        <taxon>Arthropoda</taxon>
        <taxon>Hexapoda</taxon>
        <taxon>Insecta</taxon>
        <taxon>Pterygota</taxon>
        <taxon>Neoptera</taxon>
        <taxon>Endopterygota</taxon>
        <taxon>Hymenoptera</taxon>
        <taxon>Apocrita</taxon>
        <taxon>Aculeata</taxon>
        <taxon>Formicoidea</taxon>
        <taxon>Formicidae</taxon>
        <taxon>Formicinae</taxon>
        <taxon>Lasius</taxon>
        <taxon>Lasius</taxon>
    </lineage>
</organism>
<proteinExistence type="predicted"/>
<name>A0AAV2MX27_9HYME</name>
<accession>A0AAV2MX27</accession>
<evidence type="ECO:0000313" key="1">
    <source>
        <dbReference type="EMBL" id="CAL1671618.1"/>
    </source>
</evidence>
<keyword evidence="2" id="KW-1185">Reference proteome</keyword>
<evidence type="ECO:0000313" key="2">
    <source>
        <dbReference type="Proteomes" id="UP001497644"/>
    </source>
</evidence>
<reference evidence="1" key="1">
    <citation type="submission" date="2024-04" db="EMBL/GenBank/DDBJ databases">
        <authorList>
            <consortium name="Molecular Ecology Group"/>
        </authorList>
    </citation>
    <scope>NUCLEOTIDE SEQUENCE</scope>
</reference>
<dbReference type="Proteomes" id="UP001497644">
    <property type="component" value="Unassembled WGS sequence"/>
</dbReference>
<dbReference type="EMBL" id="CAXIPU020000212">
    <property type="protein sequence ID" value="CAL1671618.1"/>
    <property type="molecule type" value="Genomic_DNA"/>
</dbReference>
<dbReference type="AlphaFoldDB" id="A0AAV2MX27"/>
<protein>
    <submittedName>
        <fullName evidence="1">Uncharacterized protein</fullName>
    </submittedName>
</protein>
<sequence length="193" mass="22514">MGILSTALSNKGIPFYNDTDVTCNSTMNLSTLSNNYENLSEFETDELHDLDEFKIHITSEEWKQMKGPIMQYENRTYPILQPGVWTNILSLALYYQMELPCAFVFKHSKIYESSGSLHYLRITGHCKSKTCRNPIFCYLDKNLGDSNFDLTVKTRDTMWNNKHEDVKRPLRGLRRQKIGQEVFYQGCGNWQKS</sequence>
<comment type="caution">
    <text evidence="1">The sequence shown here is derived from an EMBL/GenBank/DDBJ whole genome shotgun (WGS) entry which is preliminary data.</text>
</comment>